<feature type="transmembrane region" description="Helical" evidence="1">
    <location>
        <begin position="396"/>
        <end position="416"/>
    </location>
</feature>
<dbReference type="GO" id="GO:0022904">
    <property type="term" value="P:respiratory electron transport chain"/>
    <property type="evidence" value="ECO:0007669"/>
    <property type="project" value="InterPro"/>
</dbReference>
<dbReference type="Gene3D" id="1.20.950.20">
    <property type="entry name" value="Transmembrane di-heme cytochromes, Chain C"/>
    <property type="match status" value="1"/>
</dbReference>
<evidence type="ECO:0000256" key="2">
    <source>
        <dbReference type="SAM" id="SignalP"/>
    </source>
</evidence>
<feature type="chain" id="PRO_5028152552" evidence="2">
    <location>
        <begin position="19"/>
        <end position="653"/>
    </location>
</feature>
<dbReference type="Gene3D" id="1.10.780.10">
    <property type="entry name" value="Hydroxylamine Oxidoreductase, Chain A, domain 1"/>
    <property type="match status" value="1"/>
</dbReference>
<comment type="caution">
    <text evidence="3">The sequence shown here is derived from an EMBL/GenBank/DDBJ whole genome shotgun (WGS) entry which is preliminary data.</text>
</comment>
<protein>
    <submittedName>
        <fullName evidence="3">Cytochrome C</fullName>
    </submittedName>
</protein>
<feature type="transmembrane region" description="Helical" evidence="1">
    <location>
        <begin position="509"/>
        <end position="530"/>
    </location>
</feature>
<accession>A0A7C5IYD9</accession>
<dbReference type="AlphaFoldDB" id="A0A7C5IYD9"/>
<dbReference type="SUPFAM" id="SSF81342">
    <property type="entry name" value="Transmembrane di-heme cytochromes"/>
    <property type="match status" value="1"/>
</dbReference>
<feature type="transmembrane region" description="Helical" evidence="1">
    <location>
        <begin position="436"/>
        <end position="458"/>
    </location>
</feature>
<dbReference type="CDD" id="cd08168">
    <property type="entry name" value="Cytochrom_C3"/>
    <property type="match status" value="2"/>
</dbReference>
<dbReference type="Proteomes" id="UP000886100">
    <property type="component" value="Unassembled WGS sequence"/>
</dbReference>
<feature type="transmembrane region" description="Helical" evidence="1">
    <location>
        <begin position="626"/>
        <end position="648"/>
    </location>
</feature>
<evidence type="ECO:0000256" key="1">
    <source>
        <dbReference type="SAM" id="Phobius"/>
    </source>
</evidence>
<keyword evidence="1" id="KW-0812">Transmembrane</keyword>
<proteinExistence type="predicted"/>
<dbReference type="PANTHER" id="PTHR30485">
    <property type="entry name" value="NI/FE-HYDROGENASE 1 B-TYPE CYTOCHROME SUBUNIT"/>
    <property type="match status" value="1"/>
</dbReference>
<dbReference type="PANTHER" id="PTHR30485:SF0">
    <property type="entry name" value="NI_FE-HYDROGENASE 1 B-TYPE CYTOCHROME SUBUNIT-RELATED"/>
    <property type="match status" value="1"/>
</dbReference>
<dbReference type="InterPro" id="IPR051542">
    <property type="entry name" value="Hydrogenase_cytochrome"/>
</dbReference>
<dbReference type="SUPFAM" id="SSF48695">
    <property type="entry name" value="Multiheme cytochromes"/>
    <property type="match status" value="2"/>
</dbReference>
<evidence type="ECO:0000313" key="3">
    <source>
        <dbReference type="EMBL" id="HHH12613.1"/>
    </source>
</evidence>
<organism evidence="3">
    <name type="scientific">Thiolapillus brandeum</name>
    <dbReference type="NCBI Taxonomy" id="1076588"/>
    <lineage>
        <taxon>Bacteria</taxon>
        <taxon>Pseudomonadati</taxon>
        <taxon>Pseudomonadota</taxon>
        <taxon>Gammaproteobacteria</taxon>
        <taxon>Chromatiales</taxon>
        <taxon>Sedimenticolaceae</taxon>
        <taxon>Thiolapillus</taxon>
    </lineage>
</organism>
<feature type="transmembrane region" description="Helical" evidence="1">
    <location>
        <begin position="542"/>
        <end position="567"/>
    </location>
</feature>
<dbReference type="Gene3D" id="1.10.1130.10">
    <property type="entry name" value="Flavocytochrome C3, Chain A"/>
    <property type="match status" value="1"/>
</dbReference>
<keyword evidence="2" id="KW-0732">Signal</keyword>
<feature type="transmembrane region" description="Helical" evidence="1">
    <location>
        <begin position="325"/>
        <end position="344"/>
    </location>
</feature>
<dbReference type="EMBL" id="DROM01000005">
    <property type="protein sequence ID" value="HHH12613.1"/>
    <property type="molecule type" value="Genomic_DNA"/>
</dbReference>
<keyword evidence="1" id="KW-0472">Membrane</keyword>
<name>A0A7C5IYD9_9GAMM</name>
<dbReference type="InterPro" id="IPR016174">
    <property type="entry name" value="Di-haem_cyt_TM"/>
</dbReference>
<gene>
    <name evidence="3" type="ORF">ENJ98_00090</name>
</gene>
<dbReference type="InterPro" id="IPR036280">
    <property type="entry name" value="Multihaem_cyt_sf"/>
</dbReference>
<keyword evidence="1" id="KW-1133">Transmembrane helix</keyword>
<sequence length="653" mass="74837">MDRLRIVTALLLATLAFALPGAEHTRLLPGETVLPRAEITEAHCLECHGQKGFGTRSSVDGSWRNLDVEADALHQSVHGRYQCLDCHVDIEQLPHQASLAPVDCVECHLAQGEGAAPERTPWLHSDSLELVIQTRQYTHSVHAERKGAKNNASCSDCHTAHYVFPSEDSRSTVHRLNSPETCGACHEKELEAYRHSIHGASLKTPWRGDSATCVDCHSAHRIAESGALSAHRVIVEECGTCHSKEVRSYKATTHGQLAWLGDKEVAQCKDCHAPHDTHRVEDPLSLVSAEQRLDTCRKCHEDAGPDFIGFRAHADVGDFERNPELWWLGTVMLGIIILTLLFFYSHSMLWFWRELKSRPYEWVTVDGKRFRVRAKRIRHHSGRAFRRFSWYWRLNHWALALSVLTLVLTGMVVMFPDTGWATAIIDFLGGPRAFGYIHRAAAVVFLLAVFGHGIVILWKVSRDRNFDWFGPDSLLPRRKDWEDMKAQFRWFFGKGEPPKFDRWTYWEKFDYWAVYWGAFVIGVSGIILWFSPFFSRFLPGWVFNLATLAHGLEAFLAVMTLFVVHFFNNHFRPSKFPLDRVMFTGRWDLEEFREERPAHYERLKESGELERYIDEPPSKGFETVSYTLGFILLGFGLFLLTLVVIGFFQRGLV</sequence>
<reference evidence="3" key="1">
    <citation type="journal article" date="2020" name="mSystems">
        <title>Genome- and Community-Level Interaction Insights into Carbon Utilization and Element Cycling Functions of Hydrothermarchaeota in Hydrothermal Sediment.</title>
        <authorList>
            <person name="Zhou Z."/>
            <person name="Liu Y."/>
            <person name="Xu W."/>
            <person name="Pan J."/>
            <person name="Luo Z.H."/>
            <person name="Li M."/>
        </authorList>
    </citation>
    <scope>NUCLEOTIDE SEQUENCE [LARGE SCALE GENOMIC DNA]</scope>
    <source>
        <strain evidence="3">HyVt-535</strain>
    </source>
</reference>
<dbReference type="GO" id="GO:0020037">
    <property type="term" value="F:heme binding"/>
    <property type="evidence" value="ECO:0007669"/>
    <property type="project" value="TreeGrafter"/>
</dbReference>
<dbReference type="GO" id="GO:0005886">
    <property type="term" value="C:plasma membrane"/>
    <property type="evidence" value="ECO:0007669"/>
    <property type="project" value="TreeGrafter"/>
</dbReference>
<feature type="signal peptide" evidence="2">
    <location>
        <begin position="1"/>
        <end position="18"/>
    </location>
</feature>